<dbReference type="RefSeq" id="WP_076702026.1">
    <property type="nucleotide sequence ID" value="NZ_MRDE01000016.1"/>
</dbReference>
<evidence type="ECO:0000313" key="1">
    <source>
        <dbReference type="EMBL" id="OMH27726.1"/>
    </source>
</evidence>
<name>A0A1R1LJT5_9MICC</name>
<accession>A0A1R1LJT5</accession>
<reference evidence="1 2" key="1">
    <citation type="submission" date="2016-12" db="EMBL/GenBank/DDBJ databases">
        <title>Draft genome of Tersicoccus phoenicis 1P05MA.</title>
        <authorList>
            <person name="Nakajima Y."/>
            <person name="Yoshizawa S."/>
            <person name="Nakamura K."/>
            <person name="Ogura Y."/>
            <person name="Hayashi T."/>
            <person name="Kogure K."/>
        </authorList>
    </citation>
    <scope>NUCLEOTIDE SEQUENCE [LARGE SCALE GENOMIC DNA]</scope>
    <source>
        <strain evidence="1 2">1p05MA</strain>
    </source>
</reference>
<organism evidence="1 2">
    <name type="scientific">Tersicoccus phoenicis</name>
    <dbReference type="NCBI Taxonomy" id="554083"/>
    <lineage>
        <taxon>Bacteria</taxon>
        <taxon>Bacillati</taxon>
        <taxon>Actinomycetota</taxon>
        <taxon>Actinomycetes</taxon>
        <taxon>Micrococcales</taxon>
        <taxon>Micrococcaceae</taxon>
        <taxon>Tersicoccus</taxon>
    </lineage>
</organism>
<dbReference type="Pfam" id="PF03013">
    <property type="entry name" value="Pyr_excise"/>
    <property type="match status" value="1"/>
</dbReference>
<evidence type="ECO:0000313" key="2">
    <source>
        <dbReference type="Proteomes" id="UP000187085"/>
    </source>
</evidence>
<comment type="caution">
    <text evidence="1">The sequence shown here is derived from an EMBL/GenBank/DDBJ whole genome shotgun (WGS) entry which is preliminary data.</text>
</comment>
<protein>
    <recommendedName>
        <fullName evidence="3">Pyrimidine dimer DNA glycosylase</fullName>
    </recommendedName>
</protein>
<dbReference type="Proteomes" id="UP000187085">
    <property type="component" value="Unassembled WGS sequence"/>
</dbReference>
<keyword evidence="2" id="KW-1185">Reference proteome</keyword>
<sequence length="148" mass="16575">MRLWSLHPSLLDRRGLVACWRESLLAQKVLQGRTKGYRNHPQLTRFRRMVDPVASVGAYLAGLADEADAREFTFNRGLVVVPPSTAVPPARMTVTTGQLDHEWAHLLAKTAGRDPAWHDRLAAADRVPHPLFDVVPGPVEEWEVLGDR</sequence>
<dbReference type="EMBL" id="MRDE01000016">
    <property type="protein sequence ID" value="OMH27726.1"/>
    <property type="molecule type" value="Genomic_DNA"/>
</dbReference>
<gene>
    <name evidence="1" type="ORF">BKD30_03565</name>
</gene>
<dbReference type="AlphaFoldDB" id="A0A1R1LJT5"/>
<dbReference type="STRING" id="554083.BKD30_03565"/>
<evidence type="ECO:0008006" key="3">
    <source>
        <dbReference type="Google" id="ProtNLM"/>
    </source>
</evidence>
<dbReference type="InterPro" id="IPR004260">
    <property type="entry name" value="Pyr-dimer_DNA_glycosylase"/>
</dbReference>
<proteinExistence type="predicted"/>
<dbReference type="OrthoDB" id="3253436at2"/>